<feature type="compositionally biased region" description="Polar residues" evidence="2">
    <location>
        <begin position="347"/>
        <end position="356"/>
    </location>
</feature>
<name>A0A8H7RXU8_9FUNG</name>
<evidence type="ECO:0000256" key="2">
    <source>
        <dbReference type="SAM" id="MobiDB-lite"/>
    </source>
</evidence>
<feature type="compositionally biased region" description="Polar residues" evidence="2">
    <location>
        <begin position="445"/>
        <end position="478"/>
    </location>
</feature>
<feature type="region of interest" description="Disordered" evidence="2">
    <location>
        <begin position="171"/>
        <end position="191"/>
    </location>
</feature>
<keyword evidence="5" id="KW-1185">Reference proteome</keyword>
<comment type="caution">
    <text evidence="4">The sequence shown here is derived from an EMBL/GenBank/DDBJ whole genome shotgun (WGS) entry which is preliminary data.</text>
</comment>
<proteinExistence type="predicted"/>
<feature type="compositionally biased region" description="Basic and acidic residues" evidence="2">
    <location>
        <begin position="171"/>
        <end position="181"/>
    </location>
</feature>
<feature type="compositionally biased region" description="Low complexity" evidence="2">
    <location>
        <begin position="409"/>
        <end position="444"/>
    </location>
</feature>
<dbReference type="AlphaFoldDB" id="A0A8H7RXU8"/>
<evidence type="ECO:0000256" key="1">
    <source>
        <dbReference type="SAM" id="Coils"/>
    </source>
</evidence>
<feature type="compositionally biased region" description="Low complexity" evidence="2">
    <location>
        <begin position="332"/>
        <end position="343"/>
    </location>
</feature>
<evidence type="ECO:0000313" key="5">
    <source>
        <dbReference type="Proteomes" id="UP000646827"/>
    </source>
</evidence>
<accession>A0A8H7RXU8</accession>
<reference evidence="4 5" key="1">
    <citation type="submission" date="2020-12" db="EMBL/GenBank/DDBJ databases">
        <title>Metabolic potential, ecology and presence of endohyphal bacteria is reflected in genomic diversity of Mucoromycotina.</title>
        <authorList>
            <person name="Muszewska A."/>
            <person name="Okrasinska A."/>
            <person name="Steczkiewicz K."/>
            <person name="Drgas O."/>
            <person name="Orlowska M."/>
            <person name="Perlinska-Lenart U."/>
            <person name="Aleksandrzak-Piekarczyk T."/>
            <person name="Szatraj K."/>
            <person name="Zielenkiewicz U."/>
            <person name="Pilsyk S."/>
            <person name="Malc E."/>
            <person name="Mieczkowski P."/>
            <person name="Kruszewska J.S."/>
            <person name="Biernat P."/>
            <person name="Pawlowska J."/>
        </authorList>
    </citation>
    <scope>NUCLEOTIDE SEQUENCE [LARGE SCALE GENOMIC DNA]</scope>
    <source>
        <strain evidence="4 5">CBS 142.35</strain>
    </source>
</reference>
<sequence length="582" mass="63822">MASPQSSVDMDISDGSDLDQASHSSDMEVSNNSDDEIAYNTSNNNVVHTNVSHAEQMRIPPSNHYYYKPSSSYPRVYEVTNQNTASLYTQDVPPNVENYYTTQAPVVTEGYPYYNYQQPINVSSSALHHHEQQSMYYNSVNQTSLPMDSTIGTTHQSNVIEAFAAVAIEDQDKKQEDQVMKDDDDDTDSLSSYVTAPLYTVNESEEEGLIGDEDEDDMETLGWYKHIVHKLDTEIDKTKKSKRALEEEVLRLQIKLSVEKNKINSIMKKKNDKKKKMMDKGNKKMKSIVSTSIVPEEQPVTKKNSSASPAVTSFSYKSTSSNMAPKQPPTSTPLTSNLSSSTLQKPVETTKTTISKPASPLTIASPSLPLPSASGIVKTNKPIKSKDTPSSSSSSSISTPVSNPMIKKSTVSTPPSTGSTIPSTMPSKVSTSIISSKPSSSPTSFNKPNTLTNLKKTSSTMTPPTRVNAITQRKSSSIHPAPKNGIQHHSKGAFKPYESPLRRFGFSHMDTKENGIKNNDKNMMSSGIIISSNGVSNNHSNNNNDVDNGNSGDMNRALCRYETVGGTCNDDTCQALHFRDFQ</sequence>
<dbReference type="OrthoDB" id="1922977at2759"/>
<feature type="compositionally biased region" description="Polar residues" evidence="2">
    <location>
        <begin position="19"/>
        <end position="32"/>
    </location>
</feature>
<feature type="coiled-coil region" evidence="1">
    <location>
        <begin position="228"/>
        <end position="262"/>
    </location>
</feature>
<feature type="compositionally biased region" description="Polar residues" evidence="2">
    <location>
        <begin position="301"/>
        <end position="324"/>
    </location>
</feature>
<dbReference type="InterPro" id="IPR019607">
    <property type="entry name" value="Putative_zinc-finger_domain"/>
</dbReference>
<gene>
    <name evidence="4" type="ORF">INT45_007612</name>
</gene>
<feature type="compositionally biased region" description="Basic residues" evidence="2">
    <location>
        <begin position="268"/>
        <end position="277"/>
    </location>
</feature>
<dbReference type="Pfam" id="PF10650">
    <property type="entry name" value="zf-C3H1"/>
    <property type="match status" value="1"/>
</dbReference>
<feature type="region of interest" description="Disordered" evidence="2">
    <location>
        <begin position="1"/>
        <end position="39"/>
    </location>
</feature>
<organism evidence="4 5">
    <name type="scientific">Circinella minor</name>
    <dbReference type="NCBI Taxonomy" id="1195481"/>
    <lineage>
        <taxon>Eukaryota</taxon>
        <taxon>Fungi</taxon>
        <taxon>Fungi incertae sedis</taxon>
        <taxon>Mucoromycota</taxon>
        <taxon>Mucoromycotina</taxon>
        <taxon>Mucoromycetes</taxon>
        <taxon>Mucorales</taxon>
        <taxon>Lichtheimiaceae</taxon>
        <taxon>Circinella</taxon>
    </lineage>
</organism>
<evidence type="ECO:0000313" key="4">
    <source>
        <dbReference type="EMBL" id="KAG2218845.1"/>
    </source>
</evidence>
<protein>
    <recommendedName>
        <fullName evidence="3">Putative zinc-finger domain-containing protein</fullName>
    </recommendedName>
</protein>
<feature type="compositionally biased region" description="Low complexity" evidence="2">
    <location>
        <begin position="388"/>
        <end position="402"/>
    </location>
</feature>
<feature type="domain" description="Putative zinc-finger" evidence="3">
    <location>
        <begin position="558"/>
        <end position="579"/>
    </location>
</feature>
<dbReference type="EMBL" id="JAEPRB010000208">
    <property type="protein sequence ID" value="KAG2218845.1"/>
    <property type="molecule type" value="Genomic_DNA"/>
</dbReference>
<feature type="region of interest" description="Disordered" evidence="2">
    <location>
        <begin position="268"/>
        <end position="493"/>
    </location>
</feature>
<keyword evidence="1" id="KW-0175">Coiled coil</keyword>
<evidence type="ECO:0000259" key="3">
    <source>
        <dbReference type="Pfam" id="PF10650"/>
    </source>
</evidence>
<dbReference type="Proteomes" id="UP000646827">
    <property type="component" value="Unassembled WGS sequence"/>
</dbReference>
<feature type="compositionally biased region" description="Low complexity" evidence="2">
    <location>
        <begin position="357"/>
        <end position="374"/>
    </location>
</feature>